<dbReference type="EMBL" id="WHPD01000751">
    <property type="protein sequence ID" value="MPV87707.1"/>
    <property type="molecule type" value="Genomic_DNA"/>
</dbReference>
<dbReference type="SUPFAM" id="SSF159275">
    <property type="entry name" value="PA1994-like"/>
    <property type="match status" value="1"/>
</dbReference>
<keyword evidence="2" id="KW-1185">Reference proteome</keyword>
<organism evidence="1 2">
    <name type="scientific">Georgenia ruanii</name>
    <dbReference type="NCBI Taxonomy" id="348442"/>
    <lineage>
        <taxon>Bacteria</taxon>
        <taxon>Bacillati</taxon>
        <taxon>Actinomycetota</taxon>
        <taxon>Actinomycetes</taxon>
        <taxon>Micrococcales</taxon>
        <taxon>Bogoriellaceae</taxon>
        <taxon>Georgenia</taxon>
    </lineage>
</organism>
<dbReference type="AlphaFoldDB" id="A0A7J9USV9"/>
<accession>A0A7J9USV9</accession>
<sequence length="194" mass="20997">MDGGGWLPPPTTAAWRHAGARVGFEVAYLRTHGTGWRLEGGTTAVEAGETWMVEYLVEVDASWTTHHARITSRCTSGLFHLEVEADGTGSWRLDGRTAPQLQGCLDLDLESSVLTNALPVHRLGLAPGARAEAPAAYVRVPLLAVERLAQRYERLAGEEGRYAYAAPAFEVATELRVDASGLVVSYPDLAVREL</sequence>
<evidence type="ECO:0000313" key="1">
    <source>
        <dbReference type="EMBL" id="MPV87707.1"/>
    </source>
</evidence>
<gene>
    <name evidence="1" type="ORF">GB882_03440</name>
</gene>
<evidence type="ECO:0008006" key="3">
    <source>
        <dbReference type="Google" id="ProtNLM"/>
    </source>
</evidence>
<evidence type="ECO:0000313" key="2">
    <source>
        <dbReference type="Proteomes" id="UP000429644"/>
    </source>
</evidence>
<dbReference type="Proteomes" id="UP000429644">
    <property type="component" value="Unassembled WGS sequence"/>
</dbReference>
<dbReference type="OrthoDB" id="7347529at2"/>
<proteinExistence type="predicted"/>
<dbReference type="Pfam" id="PF06475">
    <property type="entry name" value="Glycolipid_bind"/>
    <property type="match status" value="1"/>
</dbReference>
<name>A0A7J9USV9_9MICO</name>
<protein>
    <recommendedName>
        <fullName evidence="3">Glycolipid-binding domain-containing protein</fullName>
    </recommendedName>
</protein>
<dbReference type="InterPro" id="IPR009467">
    <property type="entry name" value="Glycolipid-bd_prot_put"/>
</dbReference>
<reference evidence="1 2" key="1">
    <citation type="submission" date="2019-10" db="EMBL/GenBank/DDBJ databases">
        <title>Georgenia wutianyii sp. nov. and Georgenia yuyongxinii sp. nov. isolated from plateau pika (Ochotona curzoniae) in the Qinghai-Tibet plateau of China.</title>
        <authorList>
            <person name="Tian Z."/>
        </authorList>
    </citation>
    <scope>NUCLEOTIDE SEQUENCE [LARGE SCALE GENOMIC DNA]</scope>
    <source>
        <strain evidence="1 2">JCM 15130</strain>
    </source>
</reference>
<comment type="caution">
    <text evidence="1">The sequence shown here is derived from an EMBL/GenBank/DDBJ whole genome shotgun (WGS) entry which is preliminary data.</text>
</comment>